<keyword evidence="3" id="KW-0611">Plant defense</keyword>
<name>A0A5C7IXA2_9ROSI</name>
<evidence type="ECO:0000313" key="9">
    <source>
        <dbReference type="EMBL" id="TXG73907.1"/>
    </source>
</evidence>
<feature type="domain" description="Disease resistance protein At4g27190-like leucine-rich repeats" evidence="8">
    <location>
        <begin position="629"/>
        <end position="754"/>
    </location>
</feature>
<dbReference type="InterPro" id="IPR050905">
    <property type="entry name" value="Plant_NBS-LRR"/>
</dbReference>
<evidence type="ECO:0000256" key="3">
    <source>
        <dbReference type="ARBA" id="ARBA00022821"/>
    </source>
</evidence>
<gene>
    <name evidence="9" type="ORF">EZV62_002486</name>
</gene>
<dbReference type="Pfam" id="PF23247">
    <property type="entry name" value="LRR_RPS2"/>
    <property type="match status" value="2"/>
</dbReference>
<dbReference type="InterPro" id="IPR002182">
    <property type="entry name" value="NB-ARC"/>
</dbReference>
<feature type="domain" description="Disease resistance protein At4g27190-like leucine-rich repeats" evidence="8">
    <location>
        <begin position="508"/>
        <end position="570"/>
    </location>
</feature>
<dbReference type="PANTHER" id="PTHR33463">
    <property type="entry name" value="NB-ARC DOMAIN-CONTAINING PROTEIN-RELATED"/>
    <property type="match status" value="1"/>
</dbReference>
<evidence type="ECO:0000256" key="1">
    <source>
        <dbReference type="ARBA" id="ARBA00008894"/>
    </source>
</evidence>
<dbReference type="OrthoDB" id="1898799at2759"/>
<dbReference type="GO" id="GO:0043531">
    <property type="term" value="F:ADP binding"/>
    <property type="evidence" value="ECO:0007669"/>
    <property type="project" value="InterPro"/>
</dbReference>
<dbReference type="GO" id="GO:0006952">
    <property type="term" value="P:defense response"/>
    <property type="evidence" value="ECO:0007669"/>
    <property type="project" value="UniProtKB-KW"/>
</dbReference>
<protein>
    <recommendedName>
        <fullName evidence="11">NB-ARC domain-containing protein</fullName>
    </recommendedName>
</protein>
<dbReference type="Proteomes" id="UP000323000">
    <property type="component" value="Chromosome 1"/>
</dbReference>
<dbReference type="PANTHER" id="PTHR33463:SF203">
    <property type="entry name" value="AAA+ ATPASE DOMAIN-CONTAINING PROTEIN"/>
    <property type="match status" value="1"/>
</dbReference>
<evidence type="ECO:0000256" key="4">
    <source>
        <dbReference type="ARBA" id="ARBA00022840"/>
    </source>
</evidence>
<evidence type="ECO:0000259" key="7">
    <source>
        <dbReference type="Pfam" id="PF00931"/>
    </source>
</evidence>
<evidence type="ECO:0000256" key="2">
    <source>
        <dbReference type="ARBA" id="ARBA00022741"/>
    </source>
</evidence>
<evidence type="ECO:0000256" key="5">
    <source>
        <dbReference type="SAM" id="Coils"/>
    </source>
</evidence>
<keyword evidence="10" id="KW-1185">Reference proteome</keyword>
<evidence type="ECO:0000256" key="6">
    <source>
        <dbReference type="SAM" id="MobiDB-lite"/>
    </source>
</evidence>
<evidence type="ECO:0008006" key="11">
    <source>
        <dbReference type="Google" id="ProtNLM"/>
    </source>
</evidence>
<feature type="domain" description="NB-ARC" evidence="7">
    <location>
        <begin position="164"/>
        <end position="283"/>
    </location>
</feature>
<sequence>MVDVVISIAAKVAELMVVPIGKHICYPFKYSSKMDELKKQVEKLTDVREMLQHSVDEAKTQGDEIEEVVEKWLTKVDEFTKGVVKPIIDDQDKAGKLCSIGFCPNLMARYSLSKKAAKTTKVGLDLLGEGKFEKVSYRPLLRKTISTYIRDDYEEFESRKPIFQEIMQALKDDNFKMIEVYGMGGVGKTTLVERVVGQAIEDKLFDFEITVDITETPDIKKIQDLIAEELGLKFDEEGLSRRAVRLRHRLKKEKKVLIVLDNIWAKLDLEAVGIPFSHEEEKGSSSLQEEDRKGRNDDQRRCKILLTSRSEYVLRNDMNAEKNFLVEILSEEEAGNLFWKIVGDAVKNCDFEAIGVEIIRYCAGLPVAIATIARRNRLHTLINHLKASCLLLDGNKDESVKMHDIIHTVAVSIASTYKLMFNIQDVTDIKEMLEKKLPKDSTAISLYHKDISMLPERTEDLYLDELKGVKNVLYQLNGEGFPKLKHLHVQNDPEIQYIVNSIGWGLCLENLKLSSINIECMWLDQLPAISSSCQTLISLTVEECSGNLKFLFSYSMVKSLVQLEILEIRNFEFHSLTQLSIEDCPKLKTFSHALASADIKQSNEIEQMNCQYDIHPLFGETVVLPTLASMNLSSICIQTVWLNHLQSISSSFQNLTEIVMDGCGTLKHVYSSSMVESLIQLKNLEISNCKLMEAVIITQGERTSNTLFPKLYRLRLKHLPKLTSFCNFEGKSIELPSLNHLWLGNCPKMQAFVSNSPDADNPTNKEEQVNSEQSANIQPLFDEKEIFKELKISSCMMEEIVAKEDVEAVPYRFVFPQLKLLQLVDLPSLRSFYSGVHISEWPKLKKLRMWGCNKVEILTSEFLSLQKSHGESQLENSIQEPLIIDDKV</sequence>
<dbReference type="Pfam" id="PF00931">
    <property type="entry name" value="NB-ARC"/>
    <property type="match status" value="1"/>
</dbReference>
<proteinExistence type="inferred from homology"/>
<dbReference type="GO" id="GO:0005524">
    <property type="term" value="F:ATP binding"/>
    <property type="evidence" value="ECO:0007669"/>
    <property type="project" value="UniProtKB-KW"/>
</dbReference>
<dbReference type="PRINTS" id="PR00364">
    <property type="entry name" value="DISEASERSIST"/>
</dbReference>
<dbReference type="Gene3D" id="1.10.8.430">
    <property type="entry name" value="Helical domain of apoptotic protease-activating factors"/>
    <property type="match status" value="1"/>
</dbReference>
<dbReference type="Gene3D" id="3.80.10.10">
    <property type="entry name" value="Ribonuclease Inhibitor"/>
    <property type="match status" value="2"/>
</dbReference>
<evidence type="ECO:0000259" key="8">
    <source>
        <dbReference type="Pfam" id="PF23247"/>
    </source>
</evidence>
<dbReference type="EMBL" id="VAHF01000001">
    <property type="protein sequence ID" value="TXG73907.1"/>
    <property type="molecule type" value="Genomic_DNA"/>
</dbReference>
<dbReference type="Gene3D" id="3.40.50.300">
    <property type="entry name" value="P-loop containing nucleotide triphosphate hydrolases"/>
    <property type="match status" value="1"/>
</dbReference>
<keyword evidence="4" id="KW-0067">ATP-binding</keyword>
<feature type="coiled-coil region" evidence="5">
    <location>
        <begin position="34"/>
        <end position="61"/>
    </location>
</feature>
<evidence type="ECO:0000313" key="10">
    <source>
        <dbReference type="Proteomes" id="UP000323000"/>
    </source>
</evidence>
<feature type="region of interest" description="Disordered" evidence="6">
    <location>
        <begin position="754"/>
        <end position="774"/>
    </location>
</feature>
<dbReference type="SUPFAM" id="SSF52540">
    <property type="entry name" value="P-loop containing nucleoside triphosphate hydrolases"/>
    <property type="match status" value="1"/>
</dbReference>
<organism evidence="9 10">
    <name type="scientific">Acer yangbiense</name>
    <dbReference type="NCBI Taxonomy" id="1000413"/>
    <lineage>
        <taxon>Eukaryota</taxon>
        <taxon>Viridiplantae</taxon>
        <taxon>Streptophyta</taxon>
        <taxon>Embryophyta</taxon>
        <taxon>Tracheophyta</taxon>
        <taxon>Spermatophyta</taxon>
        <taxon>Magnoliopsida</taxon>
        <taxon>eudicotyledons</taxon>
        <taxon>Gunneridae</taxon>
        <taxon>Pentapetalae</taxon>
        <taxon>rosids</taxon>
        <taxon>malvids</taxon>
        <taxon>Sapindales</taxon>
        <taxon>Sapindaceae</taxon>
        <taxon>Hippocastanoideae</taxon>
        <taxon>Acereae</taxon>
        <taxon>Acer</taxon>
    </lineage>
</organism>
<dbReference type="InterPro" id="IPR027417">
    <property type="entry name" value="P-loop_NTPase"/>
</dbReference>
<dbReference type="InterPro" id="IPR042197">
    <property type="entry name" value="Apaf_helical"/>
</dbReference>
<dbReference type="SUPFAM" id="SSF52058">
    <property type="entry name" value="L domain-like"/>
    <property type="match status" value="1"/>
</dbReference>
<comment type="caution">
    <text evidence="9">The sequence shown here is derived from an EMBL/GenBank/DDBJ whole genome shotgun (WGS) entry which is preliminary data.</text>
</comment>
<dbReference type="InterPro" id="IPR057135">
    <property type="entry name" value="At4g27190-like_LRR"/>
</dbReference>
<reference evidence="10" key="1">
    <citation type="journal article" date="2019" name="Gigascience">
        <title>De novo genome assembly of the endangered Acer yangbiense, a plant species with extremely small populations endemic to Yunnan Province, China.</title>
        <authorList>
            <person name="Yang J."/>
            <person name="Wariss H.M."/>
            <person name="Tao L."/>
            <person name="Zhang R."/>
            <person name="Yun Q."/>
            <person name="Hollingsworth P."/>
            <person name="Dao Z."/>
            <person name="Luo G."/>
            <person name="Guo H."/>
            <person name="Ma Y."/>
            <person name="Sun W."/>
        </authorList>
    </citation>
    <scope>NUCLEOTIDE SEQUENCE [LARGE SCALE GENOMIC DNA]</scope>
    <source>
        <strain evidence="10">cv. Malutang</strain>
    </source>
</reference>
<dbReference type="InterPro" id="IPR032675">
    <property type="entry name" value="LRR_dom_sf"/>
</dbReference>
<dbReference type="AlphaFoldDB" id="A0A5C7IXA2"/>
<accession>A0A5C7IXA2</accession>
<comment type="similarity">
    <text evidence="1">Belongs to the disease resistance NB-LRR family.</text>
</comment>
<keyword evidence="2" id="KW-0547">Nucleotide-binding</keyword>
<keyword evidence="5" id="KW-0175">Coiled coil</keyword>